<accession>A0A1I7T2E4</accession>
<name>A0A1I7T2E4_9PELO</name>
<evidence type="ECO:0000256" key="2">
    <source>
        <dbReference type="SAM" id="SignalP"/>
    </source>
</evidence>
<keyword evidence="3" id="KW-1185">Reference proteome</keyword>
<protein>
    <submittedName>
        <fullName evidence="4">LIPaSe related</fullName>
    </submittedName>
</protein>
<evidence type="ECO:0000256" key="1">
    <source>
        <dbReference type="SAM" id="MobiDB-lite"/>
    </source>
</evidence>
<dbReference type="PANTHER" id="PTHR32015:SF11">
    <property type="entry name" value="LIPASE"/>
    <property type="match status" value="1"/>
</dbReference>
<dbReference type="AlphaFoldDB" id="A0A1I7T2E4"/>
<sequence>MKCLLLLVALCSFHVPTTAQKSGPPGPMSSHFVDWLIAHGYEQDAFDRPDVGPNGSFGGKRRSGDTVEKEPVIFIHGSGDAALFTQQPLATGFSRSIQYFLEQNYTESELYATTWGDTWGSGSMLDTYSTIHTCGNLIYLRRFLEAVIGYTGAKKVDIIAHSVGVPLMRKVVKGGTLIGTDGNCTLGPPLGAKVDTFLGIAGPNYGLCVCQLAQTVPAWCNALDGLYPGYTCQDQLWCGYTSGSCKQENYSNLLQKTNDDPNREGDHVYSMWSDVDEVLLNRGMVWGKPTARIPGMNGRWISDRNGHVAMKDLTELRQFEAVVHHSI</sequence>
<dbReference type="Pfam" id="PF01674">
    <property type="entry name" value="Lipase_2"/>
    <property type="match status" value="1"/>
</dbReference>
<dbReference type="STRING" id="1561998.A0A1I7T2E4"/>
<evidence type="ECO:0000313" key="3">
    <source>
        <dbReference type="Proteomes" id="UP000095282"/>
    </source>
</evidence>
<dbReference type="PANTHER" id="PTHR32015">
    <property type="entry name" value="FASTING INDUCED LIPASE"/>
    <property type="match status" value="1"/>
</dbReference>
<dbReference type="Gene3D" id="3.40.50.1820">
    <property type="entry name" value="alpha/beta hydrolase"/>
    <property type="match status" value="1"/>
</dbReference>
<keyword evidence="2" id="KW-0732">Signal</keyword>
<dbReference type="Proteomes" id="UP000095282">
    <property type="component" value="Unplaced"/>
</dbReference>
<dbReference type="eggNOG" id="ENOG502QSTS">
    <property type="taxonomic scope" value="Eukaryota"/>
</dbReference>
<dbReference type="SUPFAM" id="SSF53474">
    <property type="entry name" value="alpha/beta-Hydrolases"/>
    <property type="match status" value="1"/>
</dbReference>
<feature type="region of interest" description="Disordered" evidence="1">
    <location>
        <begin position="46"/>
        <end position="65"/>
    </location>
</feature>
<feature type="signal peptide" evidence="2">
    <location>
        <begin position="1"/>
        <end position="19"/>
    </location>
</feature>
<dbReference type="GO" id="GO:0016042">
    <property type="term" value="P:lipid catabolic process"/>
    <property type="evidence" value="ECO:0007669"/>
    <property type="project" value="InterPro"/>
</dbReference>
<dbReference type="InterPro" id="IPR029058">
    <property type="entry name" value="AB_hydrolase_fold"/>
</dbReference>
<dbReference type="GO" id="GO:0016298">
    <property type="term" value="F:lipase activity"/>
    <property type="evidence" value="ECO:0007669"/>
    <property type="project" value="TreeGrafter"/>
</dbReference>
<organism evidence="3 4">
    <name type="scientific">Caenorhabditis tropicalis</name>
    <dbReference type="NCBI Taxonomy" id="1561998"/>
    <lineage>
        <taxon>Eukaryota</taxon>
        <taxon>Metazoa</taxon>
        <taxon>Ecdysozoa</taxon>
        <taxon>Nematoda</taxon>
        <taxon>Chromadorea</taxon>
        <taxon>Rhabditida</taxon>
        <taxon>Rhabditina</taxon>
        <taxon>Rhabditomorpha</taxon>
        <taxon>Rhabditoidea</taxon>
        <taxon>Rhabditidae</taxon>
        <taxon>Peloderinae</taxon>
        <taxon>Caenorhabditis</taxon>
    </lineage>
</organism>
<proteinExistence type="predicted"/>
<reference evidence="4" key="1">
    <citation type="submission" date="2016-11" db="UniProtKB">
        <authorList>
            <consortium name="WormBaseParasite"/>
        </authorList>
    </citation>
    <scope>IDENTIFICATION</scope>
</reference>
<feature type="chain" id="PRO_5009306960" evidence="2">
    <location>
        <begin position="20"/>
        <end position="327"/>
    </location>
</feature>
<evidence type="ECO:0000313" key="4">
    <source>
        <dbReference type="WBParaSite" id="Csp11.Scaffold478.g1766.t1"/>
    </source>
</evidence>
<dbReference type="InterPro" id="IPR002918">
    <property type="entry name" value="Lipase_EstA/Esterase_EstB"/>
</dbReference>
<dbReference type="WBParaSite" id="Csp11.Scaffold478.g1766.t1">
    <property type="protein sequence ID" value="Csp11.Scaffold478.g1766.t1"/>
    <property type="gene ID" value="Csp11.Scaffold478.g1766"/>
</dbReference>
<dbReference type="FunFam" id="3.40.50.1820:FF:000370">
    <property type="entry name" value="LIPaSe related"/>
    <property type="match status" value="1"/>
</dbReference>